<evidence type="ECO:0000259" key="4">
    <source>
        <dbReference type="Pfam" id="PF00849"/>
    </source>
</evidence>
<evidence type="ECO:0000256" key="1">
    <source>
        <dbReference type="ARBA" id="ARBA00000073"/>
    </source>
</evidence>
<comment type="caution">
    <text evidence="5">The sequence shown here is derived from an EMBL/GenBank/DDBJ whole genome shotgun (WGS) entry which is preliminary data.</text>
</comment>
<dbReference type="GO" id="GO:0009982">
    <property type="term" value="F:pseudouridine synthase activity"/>
    <property type="evidence" value="ECO:0007669"/>
    <property type="project" value="InterPro"/>
</dbReference>
<dbReference type="EMBL" id="SJDT01000003">
    <property type="protein sequence ID" value="TBW22184.1"/>
    <property type="molecule type" value="Genomic_DNA"/>
</dbReference>
<evidence type="ECO:0000256" key="3">
    <source>
        <dbReference type="ARBA" id="ARBA00033164"/>
    </source>
</evidence>
<dbReference type="GO" id="GO:0003723">
    <property type="term" value="F:RNA binding"/>
    <property type="evidence" value="ECO:0007669"/>
    <property type="project" value="InterPro"/>
</dbReference>
<feature type="domain" description="Pseudouridine synthase RsuA/RluA-like" evidence="4">
    <location>
        <begin position="105"/>
        <end position="261"/>
    </location>
</feature>
<accession>A0A4Q9V0M6</accession>
<dbReference type="PROSITE" id="PS01129">
    <property type="entry name" value="PSI_RLU"/>
    <property type="match status" value="1"/>
</dbReference>
<dbReference type="RefSeq" id="WP_131280855.1">
    <property type="nucleotide sequence ID" value="NZ_JBHSLR010000009.1"/>
</dbReference>
<dbReference type="SUPFAM" id="SSF55120">
    <property type="entry name" value="Pseudouridine synthase"/>
    <property type="match status" value="1"/>
</dbReference>
<evidence type="ECO:0000256" key="2">
    <source>
        <dbReference type="ARBA" id="ARBA00031870"/>
    </source>
</evidence>
<reference evidence="5 6" key="1">
    <citation type="submission" date="2019-02" db="EMBL/GenBank/DDBJ databases">
        <title>Arcanobacterium bovis sp. nov., isolated from the milk of a cow with mastitis.</title>
        <authorList>
            <person name="Sammra O."/>
            <person name="Foster G."/>
            <person name="Hassan A."/>
            <person name="Alssahen M."/>
            <person name="Laemmler C."/>
            <person name="Borowiak M."/>
            <person name="Malorny B."/>
            <person name="Abdulmawjood A."/>
        </authorList>
    </citation>
    <scope>NUCLEOTIDE SEQUENCE [LARGE SCALE GENOMIC DNA]</scope>
    <source>
        <strain evidence="5 6">C605018/01/1</strain>
    </source>
</reference>
<sequence length="325" mass="37170">MRKKRNLRRSRRLREVRPPLRGGVNASRIVLPEGDWQTLGQWAHFRFGDDVWEAFRHGDFLADGGVVLGPDEPYVARSRVWIFRPVLDEPDVPIELDVVYENERFIVVDKPHGMATIPRGSHVANTVTVAARRQFANDELVCAHRLDLETAGLVLLTKKIEYRSLYQDMFQRREIAKEYEAIAQAGELFADRQWHHFQFRLDRPQGQMHVDVVDDCAPLGVANGVTDVRMLDYVDDEHRYARFVLKPTTGYTHQLRTTMNHVGAAIFGDPLYPVRLSIEDEANRGHFLKLLAARLSFVDPVGGRTCSFNSRQELTLLAEEIAGLS</sequence>
<dbReference type="GO" id="GO:0000455">
    <property type="term" value="P:enzyme-directed rRNA pseudouridine synthesis"/>
    <property type="evidence" value="ECO:0007669"/>
    <property type="project" value="TreeGrafter"/>
</dbReference>
<dbReference type="PANTHER" id="PTHR21600:SF84">
    <property type="entry name" value="PSEUDOURIDINE SYNTHASE RSUA_RLUA-LIKE DOMAIN-CONTAINING PROTEIN"/>
    <property type="match status" value="1"/>
</dbReference>
<dbReference type="Gene3D" id="3.30.2350.10">
    <property type="entry name" value="Pseudouridine synthase"/>
    <property type="match status" value="1"/>
</dbReference>
<dbReference type="Pfam" id="PF00849">
    <property type="entry name" value="PseudoU_synth_2"/>
    <property type="match status" value="1"/>
</dbReference>
<dbReference type="AlphaFoldDB" id="A0A4Q9V0M6"/>
<dbReference type="InterPro" id="IPR006145">
    <property type="entry name" value="PsdUridine_synth_RsuA/RluA"/>
</dbReference>
<proteinExistence type="predicted"/>
<keyword evidence="6" id="KW-1185">Reference proteome</keyword>
<dbReference type="InterPro" id="IPR020103">
    <property type="entry name" value="PsdUridine_synth_cat_dom_sf"/>
</dbReference>
<dbReference type="PANTHER" id="PTHR21600">
    <property type="entry name" value="MITOCHONDRIAL RNA PSEUDOURIDINE SYNTHASE"/>
    <property type="match status" value="1"/>
</dbReference>
<protein>
    <recommendedName>
        <fullName evidence="2">RNA pseudouridylate synthase</fullName>
    </recommendedName>
    <alternativeName>
        <fullName evidence="3">RNA-uridine isomerase</fullName>
    </alternativeName>
</protein>
<gene>
    <name evidence="5" type="ORF">EZJ44_05015</name>
</gene>
<organism evidence="5 6">
    <name type="scientific">Arcanobacterium bovis</name>
    <dbReference type="NCBI Taxonomy" id="2529275"/>
    <lineage>
        <taxon>Bacteria</taxon>
        <taxon>Bacillati</taxon>
        <taxon>Actinomycetota</taxon>
        <taxon>Actinomycetes</taxon>
        <taxon>Actinomycetales</taxon>
        <taxon>Actinomycetaceae</taxon>
        <taxon>Arcanobacterium</taxon>
    </lineage>
</organism>
<dbReference type="GO" id="GO:0140098">
    <property type="term" value="F:catalytic activity, acting on RNA"/>
    <property type="evidence" value="ECO:0007669"/>
    <property type="project" value="UniProtKB-ARBA"/>
</dbReference>
<dbReference type="Proteomes" id="UP000293036">
    <property type="component" value="Unassembled WGS sequence"/>
</dbReference>
<evidence type="ECO:0000313" key="5">
    <source>
        <dbReference type="EMBL" id="TBW22184.1"/>
    </source>
</evidence>
<dbReference type="InterPro" id="IPR006224">
    <property type="entry name" value="PsdUridine_synth_RluA-like_CS"/>
</dbReference>
<dbReference type="OrthoDB" id="9807829at2"/>
<dbReference type="InterPro" id="IPR050188">
    <property type="entry name" value="RluA_PseudoU_synthase"/>
</dbReference>
<comment type="catalytic activity">
    <reaction evidence="1">
        <text>a uridine in RNA = a pseudouridine in RNA</text>
        <dbReference type="Rhea" id="RHEA:48348"/>
        <dbReference type="Rhea" id="RHEA-COMP:12068"/>
        <dbReference type="Rhea" id="RHEA-COMP:12069"/>
        <dbReference type="ChEBI" id="CHEBI:65314"/>
        <dbReference type="ChEBI" id="CHEBI:65315"/>
    </reaction>
</comment>
<evidence type="ECO:0000313" key="6">
    <source>
        <dbReference type="Proteomes" id="UP000293036"/>
    </source>
</evidence>
<name>A0A4Q9V0M6_9ACTO</name>